<organism evidence="1 2">
    <name type="scientific">Catharanthus roseus</name>
    <name type="common">Madagascar periwinkle</name>
    <name type="synonym">Vinca rosea</name>
    <dbReference type="NCBI Taxonomy" id="4058"/>
    <lineage>
        <taxon>Eukaryota</taxon>
        <taxon>Viridiplantae</taxon>
        <taxon>Streptophyta</taxon>
        <taxon>Embryophyta</taxon>
        <taxon>Tracheophyta</taxon>
        <taxon>Spermatophyta</taxon>
        <taxon>Magnoliopsida</taxon>
        <taxon>eudicotyledons</taxon>
        <taxon>Gunneridae</taxon>
        <taxon>Pentapetalae</taxon>
        <taxon>asterids</taxon>
        <taxon>lamiids</taxon>
        <taxon>Gentianales</taxon>
        <taxon>Apocynaceae</taxon>
        <taxon>Rauvolfioideae</taxon>
        <taxon>Vinceae</taxon>
        <taxon>Catharanthinae</taxon>
        <taxon>Catharanthus</taxon>
    </lineage>
</organism>
<evidence type="ECO:0000313" key="2">
    <source>
        <dbReference type="Proteomes" id="UP001060085"/>
    </source>
</evidence>
<evidence type="ECO:0000313" key="1">
    <source>
        <dbReference type="EMBL" id="KAI5675960.1"/>
    </source>
</evidence>
<sequence length="414" mass="46560">MILCSEMAHHTRKSIYQEGVLVSGSSGTTPSSSYSLREIVPEREPIPIIDLSDSETEYPSEAESDVGMLPEQEGAAPAPVDAKGMDTLAVGGSPVPLSPVSMKLLMFRNMSDSRPSNYADEAVSENSQSRQPEPTGENTPCPKRAMHTVMENFMIRMTELLETSMATRRNERVPAIGTDEALKRFLKFRPPEFYGEAEQETKAELFLEQLNDIYDTLRYEDALRWLRRGKQLLALLQPPINILYKDPGNLEILRDPVGRKRLMPSIFSPSSRLQQQQPMHRSRATYRCVLFKTVYNFCETGFGRTQSPIRGPLPMAWTIQTREKGVAQSVYVDTASYSAVGFSFLVKSQEGLDTEVGPRADLVGTPGICSLMFQPVLGERLFGNQALVWCWAGTNYEMPDMFRMTSFWDPDLVR</sequence>
<gene>
    <name evidence="1" type="ORF">M9H77_06910</name>
</gene>
<comment type="caution">
    <text evidence="1">The sequence shown here is derived from an EMBL/GenBank/DDBJ whole genome shotgun (WGS) entry which is preliminary data.</text>
</comment>
<accession>A0ACC0BTK4</accession>
<dbReference type="EMBL" id="CM044702">
    <property type="protein sequence ID" value="KAI5675960.1"/>
    <property type="molecule type" value="Genomic_DNA"/>
</dbReference>
<proteinExistence type="predicted"/>
<dbReference type="Proteomes" id="UP001060085">
    <property type="component" value="Linkage Group LG02"/>
</dbReference>
<keyword evidence="2" id="KW-1185">Reference proteome</keyword>
<reference evidence="2" key="1">
    <citation type="journal article" date="2023" name="Nat. Plants">
        <title>Single-cell RNA sequencing provides a high-resolution roadmap for understanding the multicellular compartmentation of specialized metabolism.</title>
        <authorList>
            <person name="Sun S."/>
            <person name="Shen X."/>
            <person name="Li Y."/>
            <person name="Li Y."/>
            <person name="Wang S."/>
            <person name="Li R."/>
            <person name="Zhang H."/>
            <person name="Shen G."/>
            <person name="Guo B."/>
            <person name="Wei J."/>
            <person name="Xu J."/>
            <person name="St-Pierre B."/>
            <person name="Chen S."/>
            <person name="Sun C."/>
        </authorList>
    </citation>
    <scope>NUCLEOTIDE SEQUENCE [LARGE SCALE GENOMIC DNA]</scope>
</reference>
<name>A0ACC0BTK4_CATRO</name>
<protein>
    <submittedName>
        <fullName evidence="1">Uncharacterized protein</fullName>
    </submittedName>
</protein>